<dbReference type="InterPro" id="IPR014721">
    <property type="entry name" value="Ribsml_uS5_D2-typ_fold_subgr"/>
</dbReference>
<dbReference type="InterPro" id="IPR047765">
    <property type="entry name" value="GHMP_GYDIA-like"/>
</dbReference>
<evidence type="ECO:0000313" key="2">
    <source>
        <dbReference type="Proteomes" id="UP000184147"/>
    </source>
</evidence>
<dbReference type="AlphaFoldDB" id="A0A1M4XWP8"/>
<dbReference type="SUPFAM" id="SSF54211">
    <property type="entry name" value="Ribosomal protein S5 domain 2-like"/>
    <property type="match status" value="1"/>
</dbReference>
<dbReference type="GO" id="GO:0016301">
    <property type="term" value="F:kinase activity"/>
    <property type="evidence" value="ECO:0007669"/>
    <property type="project" value="UniProtKB-KW"/>
</dbReference>
<sequence length="305" mass="34153">MKQSFYSNGKLLITGEYVVLDGAQALALPTRFGQTLHVRSGENQCLQWTSFDHDKSRWFEATIPFESIQRKTKVDAAANIKNTLIDILHEAYQMNAAFLHQAAGYHIETELSFPKNWGLGTSSTLINNIAQWAQVDAFTLLKRSFGGSGYDVACAQNNAPILYQLQNERPVIQPVTFAPAFAEHLFFVYLNQKRNSKAAIASYLDKQGEIEKTIQQINAITQRVIAAQHPKEFAVALREHEIALSDVLEEMTIQEALFPDFDGVIKSLGAWGGDFVLVVSKDNPTDYFTERGYPVVVPYANMILS</sequence>
<gene>
    <name evidence="1" type="ORF">SAMN05444377_102213</name>
</gene>
<dbReference type="Proteomes" id="UP000184147">
    <property type="component" value="Unassembled WGS sequence"/>
</dbReference>
<dbReference type="InterPro" id="IPR020568">
    <property type="entry name" value="Ribosomal_Su5_D2-typ_SF"/>
</dbReference>
<protein>
    <submittedName>
        <fullName evidence="1">Mevalonate kinase</fullName>
    </submittedName>
</protein>
<keyword evidence="1" id="KW-0418">Kinase</keyword>
<evidence type="ECO:0000313" key="1">
    <source>
        <dbReference type="EMBL" id="SHE98014.1"/>
    </source>
</evidence>
<keyword evidence="2" id="KW-1185">Reference proteome</keyword>
<dbReference type="RefSeq" id="WP_073361591.1">
    <property type="nucleotide sequence ID" value="NZ_FQVQ01000002.1"/>
</dbReference>
<dbReference type="STRING" id="1124188.SAMN05444377_102213"/>
<keyword evidence="1" id="KW-0808">Transferase</keyword>
<proteinExistence type="predicted"/>
<dbReference type="NCBIfam" id="NF040656">
    <property type="entry name" value="GHMP_GYDIA"/>
    <property type="match status" value="1"/>
</dbReference>
<accession>A0A1M4XWP8</accession>
<name>A0A1M4XWP8_9FLAO</name>
<organism evidence="1 2">
    <name type="scientific">Flavobacterium fontis</name>
    <dbReference type="NCBI Taxonomy" id="1124188"/>
    <lineage>
        <taxon>Bacteria</taxon>
        <taxon>Pseudomonadati</taxon>
        <taxon>Bacteroidota</taxon>
        <taxon>Flavobacteriia</taxon>
        <taxon>Flavobacteriales</taxon>
        <taxon>Flavobacteriaceae</taxon>
        <taxon>Flavobacterium</taxon>
    </lineage>
</organism>
<dbReference type="Gene3D" id="3.30.230.10">
    <property type="match status" value="1"/>
</dbReference>
<reference evidence="1 2" key="1">
    <citation type="submission" date="2016-11" db="EMBL/GenBank/DDBJ databases">
        <authorList>
            <person name="Jaros S."/>
            <person name="Januszkiewicz K."/>
            <person name="Wedrychowicz H."/>
        </authorList>
    </citation>
    <scope>NUCLEOTIDE SEQUENCE [LARGE SCALE GENOMIC DNA]</scope>
    <source>
        <strain evidence="1 2">DSM 25660</strain>
    </source>
</reference>
<dbReference type="EMBL" id="FQVQ01000002">
    <property type="protein sequence ID" value="SHE98014.1"/>
    <property type="molecule type" value="Genomic_DNA"/>
</dbReference>
<dbReference type="OrthoDB" id="5288719at2"/>